<dbReference type="GO" id="GO:0009055">
    <property type="term" value="F:electron transfer activity"/>
    <property type="evidence" value="ECO:0007669"/>
    <property type="project" value="TreeGrafter"/>
</dbReference>
<evidence type="ECO:0000259" key="3">
    <source>
        <dbReference type="Pfam" id="PF00462"/>
    </source>
</evidence>
<reference evidence="4" key="1">
    <citation type="submission" date="2022-12" db="EMBL/GenBank/DDBJ databases">
        <title>Reference genome sequencing for broad-spectrum identification of bacterial and archaeal isolates by mass spectrometry.</title>
        <authorList>
            <person name="Sekiguchi Y."/>
            <person name="Tourlousse D.M."/>
        </authorList>
    </citation>
    <scope>NUCLEOTIDE SEQUENCE</scope>
    <source>
        <strain evidence="4">ASRB1</strain>
    </source>
</reference>
<dbReference type="Pfam" id="PF00462">
    <property type="entry name" value="Glutaredoxin"/>
    <property type="match status" value="1"/>
</dbReference>
<sequence>MEKKVRIYTTPTCHYCQQAKEFLKEKGVEFESFDVAADKEAFQEMKRISGGARSVPVIAIADKVIVGFEREDIEKALKSLE</sequence>
<dbReference type="CDD" id="cd02976">
    <property type="entry name" value="NrdH"/>
    <property type="match status" value="1"/>
</dbReference>
<dbReference type="NCBIfam" id="TIGR02196">
    <property type="entry name" value="GlrX_YruB"/>
    <property type="match status" value="1"/>
</dbReference>
<accession>A0A9W6FWJ5</accession>
<dbReference type="NCBIfam" id="NF041212">
    <property type="entry name" value="Uxx_star"/>
    <property type="match status" value="1"/>
</dbReference>
<dbReference type="InterPro" id="IPR036249">
    <property type="entry name" value="Thioredoxin-like_sf"/>
</dbReference>
<dbReference type="RefSeq" id="WP_281796531.1">
    <property type="nucleotide sequence ID" value="NZ_BSDR01000001.1"/>
</dbReference>
<evidence type="ECO:0000256" key="1">
    <source>
        <dbReference type="ARBA" id="ARBA00007198"/>
    </source>
</evidence>
<dbReference type="InterPro" id="IPR051548">
    <property type="entry name" value="Grx-like_ET"/>
</dbReference>
<dbReference type="PROSITE" id="PS51354">
    <property type="entry name" value="GLUTAREDOXIN_2"/>
    <property type="match status" value="1"/>
</dbReference>
<evidence type="ECO:0000313" key="5">
    <source>
        <dbReference type="Proteomes" id="UP001144372"/>
    </source>
</evidence>
<gene>
    <name evidence="4" type="ORF">DAMNIGENAA_36920</name>
</gene>
<dbReference type="InterPro" id="IPR002109">
    <property type="entry name" value="Glutaredoxin"/>
</dbReference>
<feature type="domain" description="Glutaredoxin" evidence="3">
    <location>
        <begin position="5"/>
        <end position="65"/>
    </location>
</feature>
<dbReference type="GO" id="GO:0045454">
    <property type="term" value="P:cell redox homeostasis"/>
    <property type="evidence" value="ECO:0007669"/>
    <property type="project" value="TreeGrafter"/>
</dbReference>
<dbReference type="SUPFAM" id="SSF52833">
    <property type="entry name" value="Thioredoxin-like"/>
    <property type="match status" value="1"/>
</dbReference>
<comment type="similarity">
    <text evidence="1 2">Belongs to the ArsC family.</text>
</comment>
<comment type="caution">
    <text evidence="4">The sequence shown here is derived from an EMBL/GenBank/DDBJ whole genome shotgun (WGS) entry which is preliminary data.</text>
</comment>
<dbReference type="EMBL" id="BSDR01000001">
    <property type="protein sequence ID" value="GLI36259.1"/>
    <property type="molecule type" value="Genomic_DNA"/>
</dbReference>
<dbReference type="InterPro" id="IPR011911">
    <property type="entry name" value="GlrX_YruB"/>
</dbReference>
<dbReference type="Proteomes" id="UP001144372">
    <property type="component" value="Unassembled WGS sequence"/>
</dbReference>
<dbReference type="AlphaFoldDB" id="A0A9W6FWJ5"/>
<dbReference type="InterPro" id="IPR006660">
    <property type="entry name" value="Arsenate_reductase-like"/>
</dbReference>
<keyword evidence="5" id="KW-1185">Reference proteome</keyword>
<dbReference type="PANTHER" id="PTHR34386:SF1">
    <property type="entry name" value="GLUTAREDOXIN-LIKE PROTEIN NRDH"/>
    <property type="match status" value="1"/>
</dbReference>
<evidence type="ECO:0000313" key="4">
    <source>
        <dbReference type="EMBL" id="GLI36259.1"/>
    </source>
</evidence>
<organism evidence="4 5">
    <name type="scientific">Desulforhabdus amnigena</name>
    <dbReference type="NCBI Taxonomy" id="40218"/>
    <lineage>
        <taxon>Bacteria</taxon>
        <taxon>Pseudomonadati</taxon>
        <taxon>Thermodesulfobacteriota</taxon>
        <taxon>Syntrophobacteria</taxon>
        <taxon>Syntrophobacterales</taxon>
        <taxon>Syntrophobacteraceae</taxon>
        <taxon>Desulforhabdus</taxon>
    </lineage>
</organism>
<evidence type="ECO:0000256" key="2">
    <source>
        <dbReference type="PROSITE-ProRule" id="PRU01282"/>
    </source>
</evidence>
<dbReference type="PANTHER" id="PTHR34386">
    <property type="entry name" value="GLUTAREDOXIN"/>
    <property type="match status" value="1"/>
</dbReference>
<dbReference type="Gene3D" id="3.40.30.10">
    <property type="entry name" value="Glutaredoxin"/>
    <property type="match status" value="1"/>
</dbReference>
<dbReference type="PROSITE" id="PS51353">
    <property type="entry name" value="ARSC"/>
    <property type="match status" value="1"/>
</dbReference>
<name>A0A9W6FWJ5_9BACT</name>
<proteinExistence type="inferred from homology"/>
<protein>
    <submittedName>
        <fullName evidence="4">NrdH-redoxin</fullName>
    </submittedName>
</protein>